<dbReference type="Proteomes" id="UP000046393">
    <property type="component" value="Unplaced"/>
</dbReference>
<organism evidence="1 2">
    <name type="scientific">Syphacia muris</name>
    <dbReference type="NCBI Taxonomy" id="451379"/>
    <lineage>
        <taxon>Eukaryota</taxon>
        <taxon>Metazoa</taxon>
        <taxon>Ecdysozoa</taxon>
        <taxon>Nematoda</taxon>
        <taxon>Chromadorea</taxon>
        <taxon>Rhabditida</taxon>
        <taxon>Spirurina</taxon>
        <taxon>Oxyuridomorpha</taxon>
        <taxon>Oxyuroidea</taxon>
        <taxon>Oxyuridae</taxon>
        <taxon>Syphacia</taxon>
    </lineage>
</organism>
<keyword evidence="1" id="KW-1185">Reference proteome</keyword>
<accession>A0A0N5AJI2</accession>
<proteinExistence type="predicted"/>
<dbReference type="AlphaFoldDB" id="A0A0N5AJI2"/>
<reference evidence="2" key="1">
    <citation type="submission" date="2017-02" db="UniProtKB">
        <authorList>
            <consortium name="WormBaseParasite"/>
        </authorList>
    </citation>
    <scope>IDENTIFICATION</scope>
</reference>
<protein>
    <submittedName>
        <fullName evidence="2">PIR Superfamily Protein</fullName>
    </submittedName>
</protein>
<evidence type="ECO:0000313" key="2">
    <source>
        <dbReference type="WBParaSite" id="SMUV_0000462201-mRNA-1"/>
    </source>
</evidence>
<dbReference type="WBParaSite" id="SMUV_0000462201-mRNA-1">
    <property type="protein sequence ID" value="SMUV_0000462201-mRNA-1"/>
    <property type="gene ID" value="SMUV_0000462201"/>
</dbReference>
<sequence length="112" mass="12560">MKNEAVVTICLGSQASNAEGSLPISKGIDNCPDSVRAPCAVLPQQSYHECDYGANNYIMELENDNKKLKHENQYFKNLFYSYLISNDSAENQPCTPKATETFSEETYTYTTL</sequence>
<name>A0A0N5AJI2_9BILA</name>
<evidence type="ECO:0000313" key="1">
    <source>
        <dbReference type="Proteomes" id="UP000046393"/>
    </source>
</evidence>